<dbReference type="InterPro" id="IPR050468">
    <property type="entry name" value="Cuticle_Struct_Prot"/>
</dbReference>
<feature type="compositionally biased region" description="Pro residues" evidence="3">
    <location>
        <begin position="137"/>
        <end position="147"/>
    </location>
</feature>
<evidence type="ECO:0000256" key="1">
    <source>
        <dbReference type="ARBA" id="ARBA00022460"/>
    </source>
</evidence>
<dbReference type="RefSeq" id="XP_017033185.1">
    <property type="nucleotide sequence ID" value="XM_017177696.2"/>
</dbReference>
<reference evidence="5" key="1">
    <citation type="submission" date="2025-05" db="UniProtKB">
        <authorList>
            <consortium name="RefSeq"/>
        </authorList>
    </citation>
    <scope>NUCLEOTIDE SEQUENCE [LARGE SCALE GENOMIC DNA]</scope>
    <source>
        <strain evidence="5">14028-0561.14</strain>
    </source>
</reference>
<dbReference type="OrthoDB" id="6379191at2759"/>
<dbReference type="GO" id="GO:0008010">
    <property type="term" value="F:structural constituent of chitin-based larval cuticle"/>
    <property type="evidence" value="ECO:0007669"/>
    <property type="project" value="TreeGrafter"/>
</dbReference>
<dbReference type="Proteomes" id="UP001652661">
    <property type="component" value="Chromosome 2R"/>
</dbReference>
<feature type="signal peptide" evidence="4">
    <location>
        <begin position="1"/>
        <end position="19"/>
    </location>
</feature>
<accession>A0A6P4IX89</accession>
<evidence type="ECO:0000256" key="2">
    <source>
        <dbReference type="PROSITE-ProRule" id="PRU00497"/>
    </source>
</evidence>
<sequence>MWLRVTIALLLACVAMALAQGDGRYRPPPTRAPAGGDGRYRGGNDGRYTGGNDGRYRGGNDGRYSGGNDGRYVHQDNKYQHDDRPGGAYSGDQGRYVGDKNRGGGSGGGGGGGAGGGAASGGGGASVPRATARPKPRPSTPALPAVPDPTANLPKGRGTGEGGNGWAIIRQEDDVEQDGYHYLWETENGILAEESGRIEKLTEEDGLRSKGFYEYTGDDGILYRVDYVADDNGFVPSAAHLPTAPPAPPYVAKLLEYLEANAKKKK</sequence>
<dbReference type="PANTHER" id="PTHR10380:SF200">
    <property type="entry name" value="CUTICULAR PROTEIN 49AB-RELATED"/>
    <property type="match status" value="1"/>
</dbReference>
<dbReference type="Pfam" id="PF00379">
    <property type="entry name" value="Chitin_bind_4"/>
    <property type="match status" value="1"/>
</dbReference>
<evidence type="ECO:0000313" key="6">
    <source>
        <dbReference type="RefSeq" id="XP_017033185.1"/>
    </source>
</evidence>
<gene>
    <name evidence="6" type="primary">Cpr49Ab</name>
</gene>
<keyword evidence="1 2" id="KW-0193">Cuticle</keyword>
<dbReference type="PROSITE" id="PS51155">
    <property type="entry name" value="CHIT_BIND_RR_2"/>
    <property type="match status" value="1"/>
</dbReference>
<dbReference type="PROSITE" id="PS00233">
    <property type="entry name" value="CHIT_BIND_RR_1"/>
    <property type="match status" value="1"/>
</dbReference>
<feature type="chain" id="PRO_5027907063" evidence="4">
    <location>
        <begin position="20"/>
        <end position="266"/>
    </location>
</feature>
<dbReference type="InterPro" id="IPR031311">
    <property type="entry name" value="CHIT_BIND_RR_consensus"/>
</dbReference>
<dbReference type="GO" id="GO:0062129">
    <property type="term" value="C:chitin-based extracellular matrix"/>
    <property type="evidence" value="ECO:0007669"/>
    <property type="project" value="TreeGrafter"/>
</dbReference>
<reference evidence="6" key="2">
    <citation type="submission" date="2025-08" db="UniProtKB">
        <authorList>
            <consortium name="RefSeq"/>
        </authorList>
    </citation>
    <scope>IDENTIFICATION</scope>
    <source>
        <strain evidence="6">14028-0561.14</strain>
        <tissue evidence="6">Whole fly</tissue>
    </source>
</reference>
<keyword evidence="4" id="KW-0732">Signal</keyword>
<dbReference type="InterPro" id="IPR000618">
    <property type="entry name" value="Insect_cuticle"/>
</dbReference>
<keyword evidence="5" id="KW-1185">Reference proteome</keyword>
<feature type="compositionally biased region" description="Gly residues" evidence="3">
    <location>
        <begin position="103"/>
        <end position="125"/>
    </location>
</feature>
<evidence type="ECO:0000256" key="4">
    <source>
        <dbReference type="SAM" id="SignalP"/>
    </source>
</evidence>
<proteinExistence type="predicted"/>
<feature type="region of interest" description="Disordered" evidence="3">
    <location>
        <begin position="21"/>
        <end position="171"/>
    </location>
</feature>
<feature type="compositionally biased region" description="Basic and acidic residues" evidence="3">
    <location>
        <begin position="71"/>
        <end position="85"/>
    </location>
</feature>
<evidence type="ECO:0000313" key="5">
    <source>
        <dbReference type="Proteomes" id="UP001652661"/>
    </source>
</evidence>
<organism evidence="5 6">
    <name type="scientific">Drosophila kikkawai</name>
    <name type="common">Fruit fly</name>
    <dbReference type="NCBI Taxonomy" id="30033"/>
    <lineage>
        <taxon>Eukaryota</taxon>
        <taxon>Metazoa</taxon>
        <taxon>Ecdysozoa</taxon>
        <taxon>Arthropoda</taxon>
        <taxon>Hexapoda</taxon>
        <taxon>Insecta</taxon>
        <taxon>Pterygota</taxon>
        <taxon>Neoptera</taxon>
        <taxon>Endopterygota</taxon>
        <taxon>Diptera</taxon>
        <taxon>Brachycera</taxon>
        <taxon>Muscomorpha</taxon>
        <taxon>Ephydroidea</taxon>
        <taxon>Drosophilidae</taxon>
        <taxon>Drosophila</taxon>
        <taxon>Sophophora</taxon>
    </lineage>
</organism>
<dbReference type="AlphaFoldDB" id="A0A6P4IX89"/>
<evidence type="ECO:0000256" key="3">
    <source>
        <dbReference type="SAM" id="MobiDB-lite"/>
    </source>
</evidence>
<name>A0A6P4IX89_DROKI</name>
<protein>
    <submittedName>
        <fullName evidence="6">Larval cuticle protein LCP-30</fullName>
    </submittedName>
</protein>
<dbReference type="PANTHER" id="PTHR10380">
    <property type="entry name" value="CUTICLE PROTEIN"/>
    <property type="match status" value="1"/>
</dbReference>